<dbReference type="EMBL" id="JAKKPZ010000005">
    <property type="protein sequence ID" value="KAI1720448.1"/>
    <property type="molecule type" value="Genomic_DNA"/>
</dbReference>
<evidence type="ECO:0000313" key="2">
    <source>
        <dbReference type="EMBL" id="KAI1720448.1"/>
    </source>
</evidence>
<dbReference type="Pfam" id="PF03564">
    <property type="entry name" value="DUF1759"/>
    <property type="match status" value="1"/>
</dbReference>
<feature type="compositionally biased region" description="Basic and acidic residues" evidence="1">
    <location>
        <begin position="331"/>
        <end position="356"/>
    </location>
</feature>
<keyword evidence="3" id="KW-1185">Reference proteome</keyword>
<dbReference type="PANTHER" id="PTHR47331">
    <property type="entry name" value="PHD-TYPE DOMAIN-CONTAINING PROTEIN"/>
    <property type="match status" value="1"/>
</dbReference>
<name>A0AAD4RA05_9BILA</name>
<feature type="compositionally biased region" description="Polar residues" evidence="1">
    <location>
        <begin position="413"/>
        <end position="437"/>
    </location>
</feature>
<reference evidence="2" key="1">
    <citation type="submission" date="2022-01" db="EMBL/GenBank/DDBJ databases">
        <title>Genome Sequence Resource for Two Populations of Ditylenchus destructor, the Migratory Endoparasitic Phytonematode.</title>
        <authorList>
            <person name="Zhang H."/>
            <person name="Lin R."/>
            <person name="Xie B."/>
        </authorList>
    </citation>
    <scope>NUCLEOTIDE SEQUENCE</scope>
    <source>
        <strain evidence="2">BazhouSP</strain>
    </source>
</reference>
<comment type="caution">
    <text evidence="2">The sequence shown here is derived from an EMBL/GenBank/DDBJ whole genome shotgun (WGS) entry which is preliminary data.</text>
</comment>
<dbReference type="PANTHER" id="PTHR47331:SF1">
    <property type="entry name" value="GAG-LIKE PROTEIN"/>
    <property type="match status" value="1"/>
</dbReference>
<organism evidence="2 3">
    <name type="scientific">Ditylenchus destructor</name>
    <dbReference type="NCBI Taxonomy" id="166010"/>
    <lineage>
        <taxon>Eukaryota</taxon>
        <taxon>Metazoa</taxon>
        <taxon>Ecdysozoa</taxon>
        <taxon>Nematoda</taxon>
        <taxon>Chromadorea</taxon>
        <taxon>Rhabditida</taxon>
        <taxon>Tylenchina</taxon>
        <taxon>Tylenchomorpha</taxon>
        <taxon>Sphaerularioidea</taxon>
        <taxon>Anguinidae</taxon>
        <taxon>Anguininae</taxon>
        <taxon>Ditylenchus</taxon>
    </lineage>
</organism>
<protein>
    <recommendedName>
        <fullName evidence="4">Gag protein</fullName>
    </recommendedName>
</protein>
<accession>A0AAD4RA05</accession>
<evidence type="ECO:0000313" key="3">
    <source>
        <dbReference type="Proteomes" id="UP001201812"/>
    </source>
</evidence>
<evidence type="ECO:0000256" key="1">
    <source>
        <dbReference type="SAM" id="MobiDB-lite"/>
    </source>
</evidence>
<feature type="region of interest" description="Disordered" evidence="1">
    <location>
        <begin position="321"/>
        <end position="437"/>
    </location>
</feature>
<dbReference type="AlphaFoldDB" id="A0AAD4RA05"/>
<sequence length="522" mass="59706">MASAFIRSSIEVAFEDALPYLDNQIDFTVPDPPPSVEDCKKKVKELNRLLHDIEPLVSQLDNGYANWNALRGVISVAEREADKFLADYDFMRTLANLKKYAKKIFRAREDFSELIPAVAGPAPTPVTASVPAAPPVPSSQPEDVILRPLEIPKFYGDLHEWPAWWECFEYAVHKTSKAKAYKLILLKSALGGEAKSAVAQVSGDGAGYDDAIKILKDEFGNERAIKKNLYYKLQTIRPAQDHRLDLRRFIDEVDQICSSLERMGEDVNSLSFVTGLQDRLPRHIRRKLISEEKSLPPGTDWTTARLRKKIREIVRDEDEIERSMARMTLGPEREASRESRDRPRENFREHRNRSESPFRGPRNSFKSSMSPARGEYSSRHNFSRGEYKNESRSEPGPTMGFLGSETPEKAQSKLPQNGRQSPHFLSSKTRSESVSPNRQSNCFFCGLHTHRTDFCPFKYVDRKACIVQRKLCFKCLKENHFQSQCEAKCEKCGSRHHKWLCPSNWHKNFGRKLNCCSLSSSK</sequence>
<dbReference type="InterPro" id="IPR005312">
    <property type="entry name" value="DUF1759"/>
</dbReference>
<proteinExistence type="predicted"/>
<evidence type="ECO:0008006" key="4">
    <source>
        <dbReference type="Google" id="ProtNLM"/>
    </source>
</evidence>
<dbReference type="Proteomes" id="UP001201812">
    <property type="component" value="Unassembled WGS sequence"/>
</dbReference>
<feature type="compositionally biased region" description="Basic and acidic residues" evidence="1">
    <location>
        <begin position="383"/>
        <end position="393"/>
    </location>
</feature>
<gene>
    <name evidence="2" type="ORF">DdX_04678</name>
</gene>